<accession>A0A7S3HV75</accession>
<dbReference type="UniPathway" id="UPA00135">
    <property type="reaction ID" value="UER00197"/>
</dbReference>
<dbReference type="SUPFAM" id="SSF53383">
    <property type="entry name" value="PLP-dependent transferases"/>
    <property type="match status" value="1"/>
</dbReference>
<dbReference type="InterPro" id="IPR015422">
    <property type="entry name" value="PyrdxlP-dep_Trfase_small"/>
</dbReference>
<dbReference type="InterPro" id="IPR022278">
    <property type="entry name" value="Pser_aminoTfrase"/>
</dbReference>
<evidence type="ECO:0000256" key="8">
    <source>
        <dbReference type="ARBA" id="ARBA00023299"/>
    </source>
</evidence>
<evidence type="ECO:0000256" key="11">
    <source>
        <dbReference type="RuleBase" id="RU004504"/>
    </source>
</evidence>
<evidence type="ECO:0000313" key="14">
    <source>
        <dbReference type="EMBL" id="CAE0306072.1"/>
    </source>
</evidence>
<dbReference type="AlphaFoldDB" id="A0A7S3HV75"/>
<dbReference type="Pfam" id="PF00266">
    <property type="entry name" value="Aminotran_5"/>
    <property type="match status" value="1"/>
</dbReference>
<dbReference type="NCBIfam" id="NF003764">
    <property type="entry name" value="PRK05355.1"/>
    <property type="match status" value="1"/>
</dbReference>
<evidence type="ECO:0000256" key="7">
    <source>
        <dbReference type="ARBA" id="ARBA00022898"/>
    </source>
</evidence>
<dbReference type="PANTHER" id="PTHR43247">
    <property type="entry name" value="PHOSPHOSERINE AMINOTRANSFERASE"/>
    <property type="match status" value="1"/>
</dbReference>
<dbReference type="InterPro" id="IPR020578">
    <property type="entry name" value="Aminotrans_V_PyrdxlP_BS"/>
</dbReference>
<keyword evidence="8 12" id="KW-0718">Serine biosynthesis</keyword>
<organism evidence="14">
    <name type="scientific">Favella ehrenbergii</name>
    <dbReference type="NCBI Taxonomy" id="182087"/>
    <lineage>
        <taxon>Eukaryota</taxon>
        <taxon>Sar</taxon>
        <taxon>Alveolata</taxon>
        <taxon>Ciliophora</taxon>
        <taxon>Intramacronucleata</taxon>
        <taxon>Spirotrichea</taxon>
        <taxon>Choreotrichia</taxon>
        <taxon>Tintinnida</taxon>
        <taxon>Xystonellidae</taxon>
        <taxon>Favella</taxon>
    </lineage>
</organism>
<keyword evidence="5 12" id="KW-0028">Amino-acid biosynthesis</keyword>
<comment type="cofactor">
    <cofactor evidence="1 11">
        <name>pyridoxal 5'-phosphate</name>
        <dbReference type="ChEBI" id="CHEBI:597326"/>
    </cofactor>
</comment>
<sequence>MAEAQDAPKTVYNFSAGPCCLPKEVLREAQADLVDYKGTGVSVMEMSHRSKTFTGIADKAREDVRRLLSVPDNFTIFMFQGGASLQFAAICYNLLEDGERQSANYLTTGTWSQGAIAEARKYCNPNEVANNKPSGYTTIAEPADWNIDASAKFFHYCDNETIQGFEFGDGFPFDRVPEGQTLVCDMSSNFITREVDWSKYGVVYAGAQKNVGPAGATIVIVRNDLIAGHRSDTPLLCDWETFSKAANTFHNTPSCFPIYVCGLNLAYMIEQGGVPAMKAKAIERSSLLYDFIDNSDGYYVNRVEGRFRSKINIPFRVCSNDELEAKFLAEAAKVNLIDLKGHRSVGGIRASLYNAMPVEGVHALIAFMGTFKENNPAPQ</sequence>
<dbReference type="GO" id="GO:0006564">
    <property type="term" value="P:L-serine biosynthetic process"/>
    <property type="evidence" value="ECO:0007669"/>
    <property type="project" value="UniProtKB-KW"/>
</dbReference>
<comment type="pathway">
    <text evidence="2 12">Amino-acid biosynthesis; L-serine biosynthesis; L-serine from 3-phospho-D-glycerate: step 2/3.</text>
</comment>
<keyword evidence="4 12" id="KW-0032">Aminotransferase</keyword>
<dbReference type="GO" id="GO:0030170">
    <property type="term" value="F:pyridoxal phosphate binding"/>
    <property type="evidence" value="ECO:0007669"/>
    <property type="project" value="TreeGrafter"/>
</dbReference>
<evidence type="ECO:0000256" key="2">
    <source>
        <dbReference type="ARBA" id="ARBA00005099"/>
    </source>
</evidence>
<comment type="similarity">
    <text evidence="3">Belongs to the class-V pyridoxal-phosphate-dependent aminotransferase family. SerC subfamily.</text>
</comment>
<dbReference type="Gene3D" id="3.90.1150.10">
    <property type="entry name" value="Aspartate Aminotransferase, domain 1"/>
    <property type="match status" value="1"/>
</dbReference>
<dbReference type="PANTHER" id="PTHR43247:SF1">
    <property type="entry name" value="PHOSPHOSERINE AMINOTRANSFERASE"/>
    <property type="match status" value="1"/>
</dbReference>
<dbReference type="InterPro" id="IPR015424">
    <property type="entry name" value="PyrdxlP-dep_Trfase"/>
</dbReference>
<evidence type="ECO:0000256" key="9">
    <source>
        <dbReference type="ARBA" id="ARBA00047630"/>
    </source>
</evidence>
<dbReference type="GO" id="GO:0004648">
    <property type="term" value="F:O-phospho-L-serine:2-oxoglutarate aminotransferase activity"/>
    <property type="evidence" value="ECO:0007669"/>
    <property type="project" value="UniProtKB-EC"/>
</dbReference>
<keyword evidence="7" id="KW-0663">Pyridoxal phosphate</keyword>
<keyword evidence="6 12" id="KW-0808">Transferase</keyword>
<dbReference type="InterPro" id="IPR000192">
    <property type="entry name" value="Aminotrans_V_dom"/>
</dbReference>
<dbReference type="PIRSF" id="PIRSF000525">
    <property type="entry name" value="SerC"/>
    <property type="match status" value="1"/>
</dbReference>
<dbReference type="PROSITE" id="PS00595">
    <property type="entry name" value="AA_TRANSFER_CLASS_5"/>
    <property type="match status" value="1"/>
</dbReference>
<gene>
    <name evidence="14" type="ORF">FEHR0123_LOCUS977</name>
</gene>
<dbReference type="Gene3D" id="3.40.640.10">
    <property type="entry name" value="Type I PLP-dependent aspartate aminotransferase-like (Major domain)"/>
    <property type="match status" value="1"/>
</dbReference>
<protein>
    <recommendedName>
        <fullName evidence="12">Phosphoserine aminotransferase</fullName>
        <ecNumber evidence="12">2.6.1.52</ecNumber>
    </recommendedName>
</protein>
<evidence type="ECO:0000256" key="6">
    <source>
        <dbReference type="ARBA" id="ARBA00022679"/>
    </source>
</evidence>
<evidence type="ECO:0000256" key="4">
    <source>
        <dbReference type="ARBA" id="ARBA00022576"/>
    </source>
</evidence>
<evidence type="ECO:0000256" key="12">
    <source>
        <dbReference type="RuleBase" id="RU004505"/>
    </source>
</evidence>
<dbReference type="GO" id="GO:0005737">
    <property type="term" value="C:cytoplasm"/>
    <property type="evidence" value="ECO:0007669"/>
    <property type="project" value="TreeGrafter"/>
</dbReference>
<proteinExistence type="inferred from homology"/>
<reference evidence="14" key="1">
    <citation type="submission" date="2021-01" db="EMBL/GenBank/DDBJ databases">
        <authorList>
            <person name="Corre E."/>
            <person name="Pelletier E."/>
            <person name="Niang G."/>
            <person name="Scheremetjew M."/>
            <person name="Finn R."/>
            <person name="Kale V."/>
            <person name="Holt S."/>
            <person name="Cochrane G."/>
            <person name="Meng A."/>
            <person name="Brown T."/>
            <person name="Cohen L."/>
        </authorList>
    </citation>
    <scope>NUCLEOTIDE SEQUENCE</scope>
    <source>
        <strain evidence="14">Fehren 1</strain>
    </source>
</reference>
<feature type="domain" description="Aminotransferase class V" evidence="13">
    <location>
        <begin position="11"/>
        <end position="364"/>
    </location>
</feature>
<evidence type="ECO:0000256" key="10">
    <source>
        <dbReference type="ARBA" id="ARBA00049007"/>
    </source>
</evidence>
<comment type="catalytic activity">
    <reaction evidence="9">
        <text>4-(phosphooxy)-L-threonine + 2-oxoglutarate = (R)-3-hydroxy-2-oxo-4-phosphooxybutanoate + L-glutamate</text>
        <dbReference type="Rhea" id="RHEA:16573"/>
        <dbReference type="ChEBI" id="CHEBI:16810"/>
        <dbReference type="ChEBI" id="CHEBI:29985"/>
        <dbReference type="ChEBI" id="CHEBI:58452"/>
        <dbReference type="ChEBI" id="CHEBI:58538"/>
        <dbReference type="EC" id="2.6.1.52"/>
    </reaction>
</comment>
<evidence type="ECO:0000259" key="13">
    <source>
        <dbReference type="Pfam" id="PF00266"/>
    </source>
</evidence>
<dbReference type="EC" id="2.6.1.52" evidence="12"/>
<evidence type="ECO:0000256" key="3">
    <source>
        <dbReference type="ARBA" id="ARBA00006904"/>
    </source>
</evidence>
<dbReference type="FunFam" id="3.90.1150.10:FF:000006">
    <property type="entry name" value="Phosphoserine aminotransferase"/>
    <property type="match status" value="1"/>
</dbReference>
<dbReference type="HAMAP" id="MF_00160">
    <property type="entry name" value="SerC_aminotrans_5"/>
    <property type="match status" value="1"/>
</dbReference>
<comment type="catalytic activity">
    <reaction evidence="10 12">
        <text>O-phospho-L-serine + 2-oxoglutarate = 3-phosphooxypyruvate + L-glutamate</text>
        <dbReference type="Rhea" id="RHEA:14329"/>
        <dbReference type="ChEBI" id="CHEBI:16810"/>
        <dbReference type="ChEBI" id="CHEBI:18110"/>
        <dbReference type="ChEBI" id="CHEBI:29985"/>
        <dbReference type="ChEBI" id="CHEBI:57524"/>
        <dbReference type="EC" id="2.6.1.52"/>
    </reaction>
</comment>
<evidence type="ECO:0000256" key="5">
    <source>
        <dbReference type="ARBA" id="ARBA00022605"/>
    </source>
</evidence>
<name>A0A7S3HV75_9SPIT</name>
<dbReference type="FunFam" id="3.40.640.10:FF:000010">
    <property type="entry name" value="Phosphoserine aminotransferase"/>
    <property type="match status" value="1"/>
</dbReference>
<dbReference type="InterPro" id="IPR015421">
    <property type="entry name" value="PyrdxlP-dep_Trfase_major"/>
</dbReference>
<dbReference type="NCBIfam" id="TIGR01364">
    <property type="entry name" value="serC_1"/>
    <property type="match status" value="1"/>
</dbReference>
<dbReference type="EMBL" id="HBIE01002819">
    <property type="protein sequence ID" value="CAE0306072.1"/>
    <property type="molecule type" value="Transcribed_RNA"/>
</dbReference>
<evidence type="ECO:0000256" key="1">
    <source>
        <dbReference type="ARBA" id="ARBA00001933"/>
    </source>
</evidence>